<reference evidence="1 2" key="1">
    <citation type="submission" date="2021-10" db="EMBL/GenBank/DDBJ databases">
        <title>Anaerobic single-cell dispensing facilitates the cultivation of human gut bacteria.</title>
        <authorList>
            <person name="Afrizal A."/>
        </authorList>
    </citation>
    <scope>NUCLEOTIDE SEQUENCE [LARGE SCALE GENOMIC DNA]</scope>
    <source>
        <strain evidence="1 2">CLA-AA-H224</strain>
    </source>
</reference>
<evidence type="ECO:0000313" key="2">
    <source>
        <dbReference type="Proteomes" id="UP001198200"/>
    </source>
</evidence>
<sequence>MYDCDGQLLGEHPSFTAQYEFGNYVLGCDFSTNEYIMFDVDTMATVWTVSDWLYLTDANDLLSWETADGQGIVTDLMLNPKLKEADWLAQNAEWEPNGTKISIVCENKQTGEVIISLIENQEGSSIYHYYACDSQYNITEELPKEFIDTYYEDDTRVPLTYQITADGLLTITNFWTKETIVTASVDLQGGEVSYIDVTNAGPMYGVTINTINPNNIVTLLISNGTVISESRGHTVLQENVVNLDEDTIVVYENGTNPNTLYFNANGEPLIEQDTNAIYADRYAVCTMQNGKLCITPRGQFAYNLPIAEDEYLVLTTGEGSYNWLGGDMVLALDSSGEEVLRLPGYGITGNSAYISNGMIVDENTPLVLYTGYEDGAADDSDYASAQMGIYSLKDRKWIVEPARQSVTLFSDSVYMIGSDVGNLYRIDGTCIEEGAEDVTVQGNFIISRRAVYDKTGQLLIMIQENENVLTVLCDEILINEYFSDGSHYTKCVNAQGETIWIEQSGLTWTGGEAGWRIYNSWNDMNEKGLLTATRDDNTLKIVLSEDEFFAKNPDAQGNGLRLLTVTANNEGRHEFFLQTTSAEHQKIYYYRCDDEFNIINAYPQNQIYIGNMYDEVCLWYWGLDESGNGFVENLIWGNKIKVDAEIMNEILQCSDVQVIQEGNIFGLLFDQNKKFLYGTDNDTHLISENGKIMARMASQSNTGAAGVDILSIAYAEKEYSEILYYLADGTMLDGYGTILFMNEQMKCVQEVGRIVIRDSMGNVRKEIDMIPGSKGQKADASLLARGFLNS</sequence>
<dbReference type="EMBL" id="JAJEQN010000015">
    <property type="protein sequence ID" value="MCC2221518.1"/>
    <property type="molecule type" value="Genomic_DNA"/>
</dbReference>
<gene>
    <name evidence="1" type="ORF">LKD48_07695</name>
</gene>
<keyword evidence="2" id="KW-1185">Reference proteome</keyword>
<dbReference type="AlphaFoldDB" id="A0AAE3E4G8"/>
<proteinExistence type="predicted"/>
<comment type="caution">
    <text evidence="1">The sequence shown here is derived from an EMBL/GenBank/DDBJ whole genome shotgun (WGS) entry which is preliminary data.</text>
</comment>
<name>A0AAE3E4G8_9FIRM</name>
<organism evidence="1 2">
    <name type="scientific">Anthropogastromicrobium aceti</name>
    <dbReference type="NCBI Taxonomy" id="2981768"/>
    <lineage>
        <taxon>Bacteria</taxon>
        <taxon>Bacillati</taxon>
        <taxon>Bacillota</taxon>
        <taxon>Clostridia</taxon>
        <taxon>Lachnospirales</taxon>
        <taxon>Lachnospiraceae</taxon>
        <taxon>Anthropogastromicrobium</taxon>
    </lineage>
</organism>
<dbReference type="Proteomes" id="UP001198200">
    <property type="component" value="Unassembled WGS sequence"/>
</dbReference>
<evidence type="ECO:0000313" key="1">
    <source>
        <dbReference type="EMBL" id="MCC2221518.1"/>
    </source>
</evidence>
<protein>
    <submittedName>
        <fullName evidence="1">Uncharacterized protein</fullName>
    </submittedName>
</protein>
<accession>A0AAE3E4G8</accession>
<dbReference type="RefSeq" id="WP_308731647.1">
    <property type="nucleotide sequence ID" value="NZ_JAJEQN010000015.1"/>
</dbReference>